<keyword evidence="2 5" id="KW-0238">DNA-binding</keyword>
<evidence type="ECO:0000313" key="5">
    <source>
        <dbReference type="EMBL" id="AFL81430.1"/>
    </source>
</evidence>
<dbReference type="EMBL" id="CP003280">
    <property type="protein sequence ID" value="AFL81430.1"/>
    <property type="molecule type" value="Genomic_DNA"/>
</dbReference>
<dbReference type="eggNOG" id="COG2771">
    <property type="taxonomic scope" value="Bacteria"/>
</dbReference>
<dbReference type="CDD" id="cd06170">
    <property type="entry name" value="LuxR_C_like"/>
    <property type="match status" value="1"/>
</dbReference>
<dbReference type="InterPro" id="IPR000792">
    <property type="entry name" value="Tscrpt_reg_LuxR_C"/>
</dbReference>
<organism evidence="5 6">
    <name type="scientific">Aequorivita sublithincola (strain DSM 14238 / LMG 21431 / ACAM 643 / 9-3)</name>
    <dbReference type="NCBI Taxonomy" id="746697"/>
    <lineage>
        <taxon>Bacteria</taxon>
        <taxon>Pseudomonadati</taxon>
        <taxon>Bacteroidota</taxon>
        <taxon>Flavobacteriia</taxon>
        <taxon>Flavobacteriales</taxon>
        <taxon>Flavobacteriaceae</taxon>
        <taxon>Aequorivita</taxon>
    </lineage>
</organism>
<dbReference type="SMART" id="SM00421">
    <property type="entry name" value="HTH_LUXR"/>
    <property type="match status" value="1"/>
</dbReference>
<gene>
    <name evidence="5" type="ordered locus">Aeqsu_1957</name>
</gene>
<keyword evidence="6" id="KW-1185">Reference proteome</keyword>
<dbReference type="HOGENOM" id="CLU_1163929_0_0_10"/>
<sequence length="238" mass="27782">MRTKYFEGMTSHTQQEKVFKIQHFAYKMRNLYTENPELFNEVVQYIPYIVHTNRKDNLDIIYANEKLLQKGPELEKLVELGGSYLPEISCNTLLKSAVEKAKIFAKINDGHAVCNYIQYLQVNKVKKYVYSSKLLLDENLYFNLSVFTEEMGMIDKMFNSVFGAIHQNPIKWQQFQSLTKMEKKLIKLFADGHSNNELAEMLFISPHTVQTHRRNIYSKLSISKAAELIKISLVLEIL</sequence>
<dbReference type="KEGG" id="asl:Aeqsu_1957"/>
<evidence type="ECO:0000256" key="1">
    <source>
        <dbReference type="ARBA" id="ARBA00023015"/>
    </source>
</evidence>
<dbReference type="Gene3D" id="1.10.10.10">
    <property type="entry name" value="Winged helix-like DNA-binding domain superfamily/Winged helix DNA-binding domain"/>
    <property type="match status" value="1"/>
</dbReference>
<dbReference type="STRING" id="746697.Aeqsu_1957"/>
<evidence type="ECO:0000313" key="6">
    <source>
        <dbReference type="Proteomes" id="UP000006049"/>
    </source>
</evidence>
<dbReference type="SUPFAM" id="SSF46894">
    <property type="entry name" value="C-terminal effector domain of the bipartite response regulators"/>
    <property type="match status" value="1"/>
</dbReference>
<keyword evidence="1" id="KW-0805">Transcription regulation</keyword>
<dbReference type="InterPro" id="IPR036388">
    <property type="entry name" value="WH-like_DNA-bd_sf"/>
</dbReference>
<dbReference type="PRINTS" id="PR00038">
    <property type="entry name" value="HTHLUXR"/>
</dbReference>
<proteinExistence type="predicted"/>
<dbReference type="PROSITE" id="PS50043">
    <property type="entry name" value="HTH_LUXR_2"/>
    <property type="match status" value="1"/>
</dbReference>
<accession>I3YWR2</accession>
<dbReference type="PANTHER" id="PTHR44688">
    <property type="entry name" value="DNA-BINDING TRANSCRIPTIONAL ACTIVATOR DEVR_DOSR"/>
    <property type="match status" value="1"/>
</dbReference>
<evidence type="ECO:0000259" key="4">
    <source>
        <dbReference type="PROSITE" id="PS50043"/>
    </source>
</evidence>
<dbReference type="Pfam" id="PF00196">
    <property type="entry name" value="GerE"/>
    <property type="match status" value="1"/>
</dbReference>
<dbReference type="AlphaFoldDB" id="I3YWR2"/>
<reference evidence="5 6" key="1">
    <citation type="submission" date="2012-06" db="EMBL/GenBank/DDBJ databases">
        <title>The complete genome of Aequorivita sublithincola DSM 14238.</title>
        <authorList>
            <consortium name="US DOE Joint Genome Institute (JGI-PGF)"/>
            <person name="Lucas S."/>
            <person name="Copeland A."/>
            <person name="Lapidus A."/>
            <person name="Goodwin L."/>
            <person name="Pitluck S."/>
            <person name="Peters L."/>
            <person name="Munk A.C.C."/>
            <person name="Kyrpides N."/>
            <person name="Mavromatis K."/>
            <person name="Pagani I."/>
            <person name="Ivanova N."/>
            <person name="Ovchinnikova G."/>
            <person name="Zeytun A."/>
            <person name="Detter J.C."/>
            <person name="Han C."/>
            <person name="Land M."/>
            <person name="Hauser L."/>
            <person name="Markowitz V."/>
            <person name="Cheng J.-F."/>
            <person name="Hugenholtz P."/>
            <person name="Woyke T."/>
            <person name="Wu D."/>
            <person name="Tindall B."/>
            <person name="Faehnrich R."/>
            <person name="Brambilla E."/>
            <person name="Klenk H.-P."/>
            <person name="Eisen J.A."/>
        </authorList>
    </citation>
    <scope>NUCLEOTIDE SEQUENCE [LARGE SCALE GENOMIC DNA]</scope>
    <source>
        <strain evidence="6">DSM 14238 / LMG 21431 / ACAM 643 / 9-3</strain>
    </source>
</reference>
<protein>
    <submittedName>
        <fullName evidence="5">Response regulator containing a CheY-like receiver domain and an HTH DNA-binding domain</fullName>
    </submittedName>
</protein>
<evidence type="ECO:0000256" key="3">
    <source>
        <dbReference type="ARBA" id="ARBA00023163"/>
    </source>
</evidence>
<dbReference type="Proteomes" id="UP000006049">
    <property type="component" value="Chromosome"/>
</dbReference>
<keyword evidence="3" id="KW-0804">Transcription</keyword>
<name>I3YWR2_AEQSU</name>
<feature type="domain" description="HTH luxR-type" evidence="4">
    <location>
        <begin position="171"/>
        <end position="236"/>
    </location>
</feature>
<dbReference type="PANTHER" id="PTHR44688:SF16">
    <property type="entry name" value="DNA-BINDING TRANSCRIPTIONAL ACTIVATOR DEVR_DOSR"/>
    <property type="match status" value="1"/>
</dbReference>
<dbReference type="InterPro" id="IPR016032">
    <property type="entry name" value="Sig_transdc_resp-reg_C-effctor"/>
</dbReference>
<evidence type="ECO:0000256" key="2">
    <source>
        <dbReference type="ARBA" id="ARBA00023125"/>
    </source>
</evidence>
<dbReference type="GO" id="GO:0003677">
    <property type="term" value="F:DNA binding"/>
    <property type="evidence" value="ECO:0007669"/>
    <property type="project" value="UniProtKB-KW"/>
</dbReference>
<dbReference type="GO" id="GO:0006355">
    <property type="term" value="P:regulation of DNA-templated transcription"/>
    <property type="evidence" value="ECO:0007669"/>
    <property type="project" value="InterPro"/>
</dbReference>